<dbReference type="Proteomes" id="UP000036367">
    <property type="component" value="Unassembled WGS sequence"/>
</dbReference>
<proteinExistence type="predicted"/>
<gene>
    <name evidence="1" type="ORF">RISK_001763</name>
</gene>
<dbReference type="STRING" id="595434.RISK_001763"/>
<sequence length="52" mass="5531">MFLAEPTTCGSCFPDVCLEPLAKRRIHASQSAQAAPPVLTRDALGSVFTLRG</sequence>
<name>A0A0J1BHA1_RHOIS</name>
<reference evidence="1" key="1">
    <citation type="submission" date="2015-05" db="EMBL/GenBank/DDBJ databases">
        <title>Permanent draft genome of Rhodopirellula islandicus K833.</title>
        <authorList>
            <person name="Kizina J."/>
            <person name="Richter M."/>
            <person name="Glockner F.O."/>
            <person name="Harder J."/>
        </authorList>
    </citation>
    <scope>NUCLEOTIDE SEQUENCE [LARGE SCALE GENOMIC DNA]</scope>
    <source>
        <strain evidence="1">K833</strain>
    </source>
</reference>
<dbReference type="EMBL" id="LECT01000016">
    <property type="protein sequence ID" value="KLU05912.1"/>
    <property type="molecule type" value="Genomic_DNA"/>
</dbReference>
<accession>A0A0J1BHA1</accession>
<evidence type="ECO:0000313" key="1">
    <source>
        <dbReference type="EMBL" id="KLU05912.1"/>
    </source>
</evidence>
<organism evidence="1 2">
    <name type="scientific">Rhodopirellula islandica</name>
    <dbReference type="NCBI Taxonomy" id="595434"/>
    <lineage>
        <taxon>Bacteria</taxon>
        <taxon>Pseudomonadati</taxon>
        <taxon>Planctomycetota</taxon>
        <taxon>Planctomycetia</taxon>
        <taxon>Pirellulales</taxon>
        <taxon>Pirellulaceae</taxon>
        <taxon>Rhodopirellula</taxon>
    </lineage>
</organism>
<protein>
    <submittedName>
        <fullName evidence="1">Uncharacterized protein</fullName>
    </submittedName>
</protein>
<comment type="caution">
    <text evidence="1">The sequence shown here is derived from an EMBL/GenBank/DDBJ whole genome shotgun (WGS) entry which is preliminary data.</text>
</comment>
<dbReference type="PATRIC" id="fig|595434.4.peg.1682"/>
<evidence type="ECO:0000313" key="2">
    <source>
        <dbReference type="Proteomes" id="UP000036367"/>
    </source>
</evidence>
<dbReference type="AlphaFoldDB" id="A0A0J1BHA1"/>
<keyword evidence="2" id="KW-1185">Reference proteome</keyword>